<feature type="coiled-coil region" evidence="6">
    <location>
        <begin position="265"/>
        <end position="292"/>
    </location>
</feature>
<dbReference type="AlphaFoldDB" id="A0A0H3K0N4"/>
<keyword evidence="6" id="KW-0175">Coiled coil</keyword>
<dbReference type="PRINTS" id="PR01490">
    <property type="entry name" value="RTXTOXIND"/>
</dbReference>
<name>A0A0H3K0N4_SYNP6</name>
<dbReference type="PANTHER" id="PTHR30386:SF26">
    <property type="entry name" value="TRANSPORT PROTEIN COMB"/>
    <property type="match status" value="1"/>
</dbReference>
<keyword evidence="5 7" id="KW-0472">Membrane</keyword>
<evidence type="ECO:0000313" key="10">
    <source>
        <dbReference type="Proteomes" id="UP000001175"/>
    </source>
</evidence>
<evidence type="ECO:0000256" key="5">
    <source>
        <dbReference type="ARBA" id="ARBA00023136"/>
    </source>
</evidence>
<keyword evidence="4 7" id="KW-1133">Transmembrane helix</keyword>
<dbReference type="Pfam" id="PF26002">
    <property type="entry name" value="Beta-barrel_AprE"/>
    <property type="match status" value="1"/>
</dbReference>
<dbReference type="eggNOG" id="COG1566">
    <property type="taxonomic scope" value="Bacteria"/>
</dbReference>
<comment type="subcellular location">
    <subcellularLocation>
        <location evidence="1">Membrane</location>
        <topology evidence="1">Single-pass membrane protein</topology>
    </subcellularLocation>
</comment>
<reference evidence="9 10" key="1">
    <citation type="journal article" date="2007" name="Photosyn. Res.">
        <title>Complete nucleotide sequence of the freshwater unicellular cyanobacterium Synechococcus elongatus PCC 6301 chromosome: gene content and organization.</title>
        <authorList>
            <person name="Sugita C."/>
            <person name="Ogata K."/>
            <person name="Shikata M."/>
            <person name="Jikuya H."/>
            <person name="Takano J."/>
            <person name="Furumichi M."/>
            <person name="Kanehisa M."/>
            <person name="Omata T."/>
            <person name="Sugiura M."/>
            <person name="Sugita M."/>
        </authorList>
    </citation>
    <scope>NUCLEOTIDE SEQUENCE [LARGE SCALE GENOMIC DNA]</scope>
    <source>
        <strain evidence="10">ATCC 27144 / PCC 6301 / SAUG 1402/1</strain>
    </source>
</reference>
<evidence type="ECO:0000256" key="4">
    <source>
        <dbReference type="ARBA" id="ARBA00022989"/>
    </source>
</evidence>
<dbReference type="SUPFAM" id="SSF48452">
    <property type="entry name" value="TPR-like"/>
    <property type="match status" value="1"/>
</dbReference>
<gene>
    <name evidence="9" type="ordered locus">syc0417_d</name>
</gene>
<evidence type="ECO:0000313" key="9">
    <source>
        <dbReference type="EMBL" id="BAD78607.1"/>
    </source>
</evidence>
<dbReference type="KEGG" id="syc:syc0417_d"/>
<evidence type="ECO:0000259" key="8">
    <source>
        <dbReference type="Pfam" id="PF26002"/>
    </source>
</evidence>
<sequence>MNVSDQLINCYLEIERNYLNGHLEAAEELSDQLVKQQPQNPHLRLLRGHIYYSLGELKKARYEYELTRGLTADEDLIEQSLNGLERCDSLHPDRAASSSDATIIFPRHAVIAASSLEQSFLKNRVEEETRDYQLTTQNADEPSLSSFSTPTSDTASVIQVVSDDEIPEDLHLLQADEFLPPVNHWFQIAGISLVLGFIGTIILTSFLKYKVVVKAPALIRPIGETRLVQAAVEGKVRQIAVRSNQEVQQGDPIIVIDDSQQITKRDQLIDSIAKNQLKLQQIESQKAAIAEEMLAESNKVARGIDVNQADIQTAEANLALAADEYSRYQTLSNAGAIADLLVQEKLASFRVAQANLSRARELTAQTEEQGLATQARLRQMQDQLAQQESETLQQIKVEQKELQQMNINLANTVVRAPISGIIQSINLRNPDQVVGVGQEVARIFPTQSGLTIKALVPSQNILPVALGQRVQLRIAACPYPDFGTLDGKVQAIAPDSGGSSSSAAQTNEPVAANSQAYEVTIKPEDRSLTDGQRVCKIRPGMDAEADIITNEETVLKFMLRKARLLWR</sequence>
<dbReference type="GO" id="GO:0016020">
    <property type="term" value="C:membrane"/>
    <property type="evidence" value="ECO:0007669"/>
    <property type="project" value="UniProtKB-SubCell"/>
</dbReference>
<evidence type="ECO:0000256" key="1">
    <source>
        <dbReference type="ARBA" id="ARBA00004167"/>
    </source>
</evidence>
<evidence type="ECO:0000256" key="7">
    <source>
        <dbReference type="SAM" id="Phobius"/>
    </source>
</evidence>
<dbReference type="Proteomes" id="UP000001175">
    <property type="component" value="Chromosome"/>
</dbReference>
<organism evidence="9 10">
    <name type="scientific">Synechococcus sp. (strain ATCC 27144 / PCC 6301 / SAUG 1402/1)</name>
    <name type="common">Anacystis nidulans</name>
    <dbReference type="NCBI Taxonomy" id="269084"/>
    <lineage>
        <taxon>Bacteria</taxon>
        <taxon>Bacillati</taxon>
        <taxon>Cyanobacteriota</taxon>
        <taxon>Cyanophyceae</taxon>
        <taxon>Synechococcales</taxon>
        <taxon>Synechococcaceae</taxon>
        <taxon>Synechococcus</taxon>
    </lineage>
</organism>
<dbReference type="InterPro" id="IPR058982">
    <property type="entry name" value="Beta-barrel_AprE"/>
</dbReference>
<dbReference type="Gene3D" id="1.25.40.10">
    <property type="entry name" value="Tetratricopeptide repeat domain"/>
    <property type="match status" value="1"/>
</dbReference>
<keyword evidence="3 7" id="KW-0812">Transmembrane</keyword>
<dbReference type="InterPro" id="IPR011990">
    <property type="entry name" value="TPR-like_helical_dom_sf"/>
</dbReference>
<dbReference type="InterPro" id="IPR050739">
    <property type="entry name" value="MFP"/>
</dbReference>
<evidence type="ECO:0000256" key="6">
    <source>
        <dbReference type="SAM" id="Coils"/>
    </source>
</evidence>
<feature type="domain" description="AprE-like beta-barrel" evidence="8">
    <location>
        <begin position="450"/>
        <end position="549"/>
    </location>
</feature>
<comment type="similarity">
    <text evidence="2">Belongs to the membrane fusion protein (MFP) (TC 8.A.1) family.</text>
</comment>
<dbReference type="eggNOG" id="COG0457">
    <property type="taxonomic scope" value="Bacteria"/>
</dbReference>
<feature type="transmembrane region" description="Helical" evidence="7">
    <location>
        <begin position="185"/>
        <end position="207"/>
    </location>
</feature>
<evidence type="ECO:0000256" key="3">
    <source>
        <dbReference type="ARBA" id="ARBA00022692"/>
    </source>
</evidence>
<protein>
    <recommendedName>
        <fullName evidence="8">AprE-like beta-barrel domain-containing protein</fullName>
    </recommendedName>
</protein>
<dbReference type="EMBL" id="AP008231">
    <property type="protein sequence ID" value="BAD78607.1"/>
    <property type="molecule type" value="Genomic_DNA"/>
</dbReference>
<dbReference type="RefSeq" id="WP_011242729.1">
    <property type="nucleotide sequence ID" value="NC_006576.1"/>
</dbReference>
<evidence type="ECO:0000256" key="2">
    <source>
        <dbReference type="ARBA" id="ARBA00009477"/>
    </source>
</evidence>
<accession>A0A0H3K0N4</accession>
<dbReference type="Gene3D" id="2.40.30.170">
    <property type="match status" value="1"/>
</dbReference>
<proteinExistence type="inferred from homology"/>
<dbReference type="PANTHER" id="PTHR30386">
    <property type="entry name" value="MEMBRANE FUSION SUBUNIT OF EMRAB-TOLC MULTIDRUG EFFLUX PUMP"/>
    <property type="match status" value="1"/>
</dbReference>